<dbReference type="RefSeq" id="WP_307014543.1">
    <property type="nucleotide sequence ID" value="NZ_JAUSQW010000001.1"/>
</dbReference>
<keyword evidence="2 7" id="KW-0489">Methyltransferase</keyword>
<dbReference type="Gene3D" id="3.40.50.150">
    <property type="entry name" value="Vaccinia Virus protein VP39"/>
    <property type="match status" value="1"/>
</dbReference>
<gene>
    <name evidence="7" type="ORF">J2S49_001171</name>
</gene>
<feature type="domain" description="Methyltransferase small" evidence="5">
    <location>
        <begin position="164"/>
        <end position="253"/>
    </location>
</feature>
<evidence type="ECO:0000259" key="6">
    <source>
        <dbReference type="Pfam" id="PF23186"/>
    </source>
</evidence>
<keyword evidence="8" id="KW-1185">Reference proteome</keyword>
<evidence type="ECO:0000313" key="7">
    <source>
        <dbReference type="EMBL" id="MDP9801095.1"/>
    </source>
</evidence>
<dbReference type="SUPFAM" id="SSF53335">
    <property type="entry name" value="S-adenosyl-L-methionine-dependent methyltransferases"/>
    <property type="match status" value="1"/>
</dbReference>
<dbReference type="InterPro" id="IPR029063">
    <property type="entry name" value="SAM-dependent_MTases_sf"/>
</dbReference>
<dbReference type="Pfam" id="PF23186">
    <property type="entry name" value="DUF7059"/>
    <property type="match status" value="1"/>
</dbReference>
<comment type="similarity">
    <text evidence="1">Belongs to the eukaryotic/archaeal PrmC-related family.</text>
</comment>
<dbReference type="GO" id="GO:0032259">
    <property type="term" value="P:methylation"/>
    <property type="evidence" value="ECO:0007669"/>
    <property type="project" value="UniProtKB-KW"/>
</dbReference>
<evidence type="ECO:0000256" key="2">
    <source>
        <dbReference type="ARBA" id="ARBA00022603"/>
    </source>
</evidence>
<proteinExistence type="inferred from homology"/>
<dbReference type="InterPro" id="IPR052190">
    <property type="entry name" value="Euk-Arch_PrmC-MTase"/>
</dbReference>
<dbReference type="CDD" id="cd02440">
    <property type="entry name" value="AdoMet_MTases"/>
    <property type="match status" value="1"/>
</dbReference>
<accession>A0ABT9NBL0</accession>
<name>A0ABT9NBL0_9ACTO</name>
<evidence type="ECO:0000256" key="1">
    <source>
        <dbReference type="ARBA" id="ARBA00006149"/>
    </source>
</evidence>
<keyword evidence="3" id="KW-0808">Transferase</keyword>
<evidence type="ECO:0000313" key="8">
    <source>
        <dbReference type="Proteomes" id="UP001235966"/>
    </source>
</evidence>
<evidence type="ECO:0000259" key="5">
    <source>
        <dbReference type="Pfam" id="PF05175"/>
    </source>
</evidence>
<dbReference type="GO" id="GO:0008168">
    <property type="term" value="F:methyltransferase activity"/>
    <property type="evidence" value="ECO:0007669"/>
    <property type="project" value="UniProtKB-KW"/>
</dbReference>
<dbReference type="Proteomes" id="UP001235966">
    <property type="component" value="Unassembled WGS sequence"/>
</dbReference>
<dbReference type="EMBL" id="JAUSQW010000001">
    <property type="protein sequence ID" value="MDP9801095.1"/>
    <property type="molecule type" value="Genomic_DNA"/>
</dbReference>
<keyword evidence="4" id="KW-0949">S-adenosyl-L-methionine</keyword>
<dbReference type="InterPro" id="IPR002052">
    <property type="entry name" value="DNA_methylase_N6_adenine_CS"/>
</dbReference>
<dbReference type="InterPro" id="IPR007848">
    <property type="entry name" value="Small_mtfrase_dom"/>
</dbReference>
<dbReference type="Pfam" id="PF05175">
    <property type="entry name" value="MTS"/>
    <property type="match status" value="1"/>
</dbReference>
<evidence type="ECO:0000256" key="3">
    <source>
        <dbReference type="ARBA" id="ARBA00022679"/>
    </source>
</evidence>
<sequence>MTTSLPFDPSDLLPYTPAAMRKRIPASALAALSRDMPAPASLALEGETDRASLLIRFFLLGEALTEAKLREALPSLDSRDGLIRVGSTEDETGVHGSGAVSHTAAEDAPAGDVCGAGDELRYACPFQITAYEVGPRRTAYFAHDAGALQGNVLAPDHVMGIGGATRTLASLTHYEEGQSVLDLGTGCGFHAILAALAGAHVVATDISTRGLEFARFNARLNGVDIDWREGSLFEPVAGESFDVVVSNPPFVITPAPVREVLGEMEYRDASLSGDSLVETVVRGIGKHLTPAGRGYLLANWEIPEGSEWYERPESWTGSADSLLIQRDLLEPEQYVETWIRDGGLRPGSPEFAAAYRAWLGDFHTRGVEAVGFGYVLLGAADAGVHVHTELRGSAPANPREYVERVWSQRALAAGGEFPAHARLVATDVAEHRFYSPGAEDPWLIKFTQTDSFGEEVLASTELAGFVSVCDGELTAGQITAALAQLLGQEAAQIEDKIGPDVVRMVRLGMLVEKK</sequence>
<organism evidence="7 8">
    <name type="scientific">Arcanobacterium wilhelmae</name>
    <dbReference type="NCBI Taxonomy" id="1803177"/>
    <lineage>
        <taxon>Bacteria</taxon>
        <taxon>Bacillati</taxon>
        <taxon>Actinomycetota</taxon>
        <taxon>Actinomycetes</taxon>
        <taxon>Actinomycetales</taxon>
        <taxon>Actinomycetaceae</taxon>
        <taxon>Arcanobacterium</taxon>
    </lineage>
</organism>
<dbReference type="InterPro" id="IPR055487">
    <property type="entry name" value="DUF7059"/>
</dbReference>
<evidence type="ECO:0000256" key="4">
    <source>
        <dbReference type="ARBA" id="ARBA00022691"/>
    </source>
</evidence>
<protein>
    <submittedName>
        <fullName evidence="7">SAM-dependent methyltransferase</fullName>
    </submittedName>
</protein>
<reference evidence="7 8" key="1">
    <citation type="submission" date="2023-07" db="EMBL/GenBank/DDBJ databases">
        <title>Sequencing the genomes of 1000 actinobacteria strains.</title>
        <authorList>
            <person name="Klenk H.-P."/>
        </authorList>
    </citation>
    <scope>NUCLEOTIDE SEQUENCE [LARGE SCALE GENOMIC DNA]</scope>
    <source>
        <strain evidence="7 8">DSM 102162</strain>
    </source>
</reference>
<dbReference type="PANTHER" id="PTHR45875">
    <property type="entry name" value="METHYLTRANSFERASE N6AMT1"/>
    <property type="match status" value="1"/>
</dbReference>
<dbReference type="PROSITE" id="PS00092">
    <property type="entry name" value="N6_MTASE"/>
    <property type="match status" value="1"/>
</dbReference>
<comment type="caution">
    <text evidence="7">The sequence shown here is derived from an EMBL/GenBank/DDBJ whole genome shotgun (WGS) entry which is preliminary data.</text>
</comment>
<dbReference type="PANTHER" id="PTHR45875:SF1">
    <property type="entry name" value="METHYLTRANSFERASE N6AMT1"/>
    <property type="match status" value="1"/>
</dbReference>
<feature type="domain" description="DUF7059" evidence="6">
    <location>
        <begin position="15"/>
        <end position="86"/>
    </location>
</feature>